<feature type="repeat" description="RCC1" evidence="2">
    <location>
        <begin position="78"/>
        <end position="129"/>
    </location>
</feature>
<gene>
    <name evidence="3" type="ORF">SADUNF_Sadunf17G0071200</name>
</gene>
<keyword evidence="4" id="KW-1185">Reference proteome</keyword>
<dbReference type="PROSITE" id="PS50012">
    <property type="entry name" value="RCC1_3"/>
    <property type="match status" value="2"/>
</dbReference>
<protein>
    <submittedName>
        <fullName evidence="3">Uncharacterized protein</fullName>
    </submittedName>
</protein>
<keyword evidence="1" id="KW-0677">Repeat</keyword>
<organism evidence="3 4">
    <name type="scientific">Salix dunnii</name>
    <dbReference type="NCBI Taxonomy" id="1413687"/>
    <lineage>
        <taxon>Eukaryota</taxon>
        <taxon>Viridiplantae</taxon>
        <taxon>Streptophyta</taxon>
        <taxon>Embryophyta</taxon>
        <taxon>Tracheophyta</taxon>
        <taxon>Spermatophyta</taxon>
        <taxon>Magnoliopsida</taxon>
        <taxon>eudicotyledons</taxon>
        <taxon>Gunneridae</taxon>
        <taxon>Pentapetalae</taxon>
        <taxon>rosids</taxon>
        <taxon>fabids</taxon>
        <taxon>Malpighiales</taxon>
        <taxon>Salicaceae</taxon>
        <taxon>Saliceae</taxon>
        <taxon>Salix</taxon>
    </lineage>
</organism>
<dbReference type="InterPro" id="IPR051210">
    <property type="entry name" value="Ub_ligase/GEF_domain"/>
</dbReference>
<dbReference type="PANTHER" id="PTHR22870:SF360">
    <property type="entry name" value="ULTRAVIOLET-B RECEPTOR UVR8"/>
    <property type="match status" value="1"/>
</dbReference>
<dbReference type="Pfam" id="PF13540">
    <property type="entry name" value="RCC1_2"/>
    <property type="match status" value="1"/>
</dbReference>
<dbReference type="InterPro" id="IPR000408">
    <property type="entry name" value="Reg_chr_condens"/>
</dbReference>
<dbReference type="SUPFAM" id="SSF50985">
    <property type="entry name" value="RCC1/BLIP-II"/>
    <property type="match status" value="1"/>
</dbReference>
<dbReference type="Pfam" id="PF00415">
    <property type="entry name" value="RCC1"/>
    <property type="match status" value="2"/>
</dbReference>
<name>A0A835J4Z2_9ROSI</name>
<sequence length="350" mass="38848">MYLITTFLQSYWDSTARKLVANGILDFLQSWGRNQNGQLGLGTTEDSLVPQKIQAFQGVSIKLVAAGAEHTAAVTDDGELYGCGWGRYGNLELGDRNDRLVPEKVSLVNGDKVIMVACGWRHTISVSSSVQLRHGDFKDHLTLHKVSAGQFHFSDIGGWRHTMAFTSAGNPYVWTGWSCDNIDHCSPLQKVGQISCRWRHTLAVTERQNVFSWGRGTNGQLGHGESMEERFNDSLCTCSDKVVYSKFREMEVVGISEPLGAFYLFIDFSSYYGAKVKGFGKIEDSDSLLPLPYLIRPKYTLLPLIGNVSPLVALVPGGLHLEMTSAYIYILCSFSDHPTGCCRENVDELQ</sequence>
<accession>A0A835J4Z2</accession>
<evidence type="ECO:0000313" key="4">
    <source>
        <dbReference type="Proteomes" id="UP000657918"/>
    </source>
</evidence>
<dbReference type="PANTHER" id="PTHR22870">
    <property type="entry name" value="REGULATOR OF CHROMOSOME CONDENSATION"/>
    <property type="match status" value="1"/>
</dbReference>
<dbReference type="InterPro" id="IPR009091">
    <property type="entry name" value="RCC1/BLIP-II"/>
</dbReference>
<dbReference type="OrthoDB" id="8068875at2759"/>
<evidence type="ECO:0000256" key="2">
    <source>
        <dbReference type="PROSITE-ProRule" id="PRU00235"/>
    </source>
</evidence>
<dbReference type="Gene3D" id="2.130.10.30">
    <property type="entry name" value="Regulator of chromosome condensation 1/beta-lactamase-inhibitor protein II"/>
    <property type="match status" value="1"/>
</dbReference>
<feature type="repeat" description="RCC1" evidence="2">
    <location>
        <begin position="26"/>
        <end position="77"/>
    </location>
</feature>
<dbReference type="PRINTS" id="PR00633">
    <property type="entry name" value="RCCNDNSATION"/>
</dbReference>
<reference evidence="3 4" key="1">
    <citation type="submission" date="2020-10" db="EMBL/GenBank/DDBJ databases">
        <title>Plant Genome Project.</title>
        <authorList>
            <person name="Zhang R.-G."/>
        </authorList>
    </citation>
    <scope>NUCLEOTIDE SEQUENCE [LARGE SCALE GENOMIC DNA]</scope>
    <source>
        <strain evidence="3">FAFU-HL-1</strain>
        <tissue evidence="3">Leaf</tissue>
    </source>
</reference>
<comment type="caution">
    <text evidence="3">The sequence shown here is derived from an EMBL/GenBank/DDBJ whole genome shotgun (WGS) entry which is preliminary data.</text>
</comment>
<dbReference type="Proteomes" id="UP000657918">
    <property type="component" value="Unassembled WGS sequence"/>
</dbReference>
<dbReference type="EMBL" id="JADGMS010000017">
    <property type="protein sequence ID" value="KAF9663628.1"/>
    <property type="molecule type" value="Genomic_DNA"/>
</dbReference>
<evidence type="ECO:0000256" key="1">
    <source>
        <dbReference type="ARBA" id="ARBA00022737"/>
    </source>
</evidence>
<evidence type="ECO:0000313" key="3">
    <source>
        <dbReference type="EMBL" id="KAF9663628.1"/>
    </source>
</evidence>
<proteinExistence type="predicted"/>
<dbReference type="PROSITE" id="PS00626">
    <property type="entry name" value="RCC1_2"/>
    <property type="match status" value="1"/>
</dbReference>
<dbReference type="AlphaFoldDB" id="A0A835J4Z2"/>